<keyword evidence="1" id="KW-1133">Transmembrane helix</keyword>
<keyword evidence="1" id="KW-0472">Membrane</keyword>
<dbReference type="InterPro" id="IPR012336">
    <property type="entry name" value="Thioredoxin-like_fold"/>
</dbReference>
<evidence type="ECO:0000259" key="2">
    <source>
        <dbReference type="Pfam" id="PF17172"/>
    </source>
</evidence>
<feature type="transmembrane region" description="Helical" evidence="1">
    <location>
        <begin position="20"/>
        <end position="36"/>
    </location>
</feature>
<evidence type="ECO:0000313" key="3">
    <source>
        <dbReference type="EMBL" id="ORY45473.1"/>
    </source>
</evidence>
<evidence type="ECO:0000313" key="4">
    <source>
        <dbReference type="Proteomes" id="UP000193642"/>
    </source>
</evidence>
<gene>
    <name evidence="3" type="ORF">BCR33DRAFT_169043</name>
</gene>
<dbReference type="EMBL" id="MCGO01000019">
    <property type="protein sequence ID" value="ORY45473.1"/>
    <property type="molecule type" value="Genomic_DNA"/>
</dbReference>
<organism evidence="3 4">
    <name type="scientific">Rhizoclosmatium globosum</name>
    <dbReference type="NCBI Taxonomy" id="329046"/>
    <lineage>
        <taxon>Eukaryota</taxon>
        <taxon>Fungi</taxon>
        <taxon>Fungi incertae sedis</taxon>
        <taxon>Chytridiomycota</taxon>
        <taxon>Chytridiomycota incertae sedis</taxon>
        <taxon>Chytridiomycetes</taxon>
        <taxon>Chytridiales</taxon>
        <taxon>Chytriomycetaceae</taxon>
        <taxon>Rhizoclosmatium</taxon>
    </lineage>
</organism>
<dbReference type="OrthoDB" id="2093578at2759"/>
<dbReference type="AlphaFoldDB" id="A0A1Y2CEJ4"/>
<protein>
    <recommendedName>
        <fullName evidence="2">Thioredoxin-like fold domain-containing protein</fullName>
    </recommendedName>
</protein>
<dbReference type="Pfam" id="PF17172">
    <property type="entry name" value="GST_N_4"/>
    <property type="match status" value="1"/>
</dbReference>
<comment type="caution">
    <text evidence="3">The sequence shown here is derived from an EMBL/GenBank/DDBJ whole genome shotgun (WGS) entry which is preliminary data.</text>
</comment>
<feature type="domain" description="Thioredoxin-like fold" evidence="2">
    <location>
        <begin position="71"/>
        <end position="151"/>
    </location>
</feature>
<reference evidence="3 4" key="1">
    <citation type="submission" date="2016-07" db="EMBL/GenBank/DDBJ databases">
        <title>Pervasive Adenine N6-methylation of Active Genes in Fungi.</title>
        <authorList>
            <consortium name="DOE Joint Genome Institute"/>
            <person name="Mondo S.J."/>
            <person name="Dannebaum R.O."/>
            <person name="Kuo R.C."/>
            <person name="Labutti K."/>
            <person name="Haridas S."/>
            <person name="Kuo A."/>
            <person name="Salamov A."/>
            <person name="Ahrendt S.R."/>
            <person name="Lipzen A."/>
            <person name="Sullivan W."/>
            <person name="Andreopoulos W.B."/>
            <person name="Clum A."/>
            <person name="Lindquist E."/>
            <person name="Daum C."/>
            <person name="Ramamoorthy G.K."/>
            <person name="Gryganskyi A."/>
            <person name="Culley D."/>
            <person name="Magnuson J.K."/>
            <person name="James T.Y."/>
            <person name="O'Malley M.A."/>
            <person name="Stajich J.E."/>
            <person name="Spatafora J.W."/>
            <person name="Visel A."/>
            <person name="Grigoriev I.V."/>
        </authorList>
    </citation>
    <scope>NUCLEOTIDE SEQUENCE [LARGE SCALE GENOMIC DNA]</scope>
    <source>
        <strain evidence="3 4">JEL800</strain>
    </source>
</reference>
<keyword evidence="1" id="KW-0812">Transmembrane</keyword>
<evidence type="ECO:0000256" key="1">
    <source>
        <dbReference type="SAM" id="Phobius"/>
    </source>
</evidence>
<proteinExistence type="predicted"/>
<dbReference type="Proteomes" id="UP000193642">
    <property type="component" value="Unassembled WGS sequence"/>
</dbReference>
<name>A0A1Y2CEJ4_9FUNG</name>
<accession>A0A1Y2CEJ4</accession>
<keyword evidence="4" id="KW-1185">Reference proteome</keyword>
<sequence length="191" mass="21208">MNLPTVLEALNTIQDNPKATAITLISITAATGLYLYRKSTRAKQSQAETKDSTPILVGGLLQKTPFPHGGPFVAKLEACLRYANFTFKVGIPPTGFSARPPNRKVPGLWYKGELLGDSELIVKRLVKDGEIEDVNSWMDPVSRANARCFVCRLRTLFIGEWGRRGGWIMPMKRLRCILEGCRTGMHSISCL</sequence>